<keyword evidence="1" id="KW-0812">Transmembrane</keyword>
<keyword evidence="1" id="KW-1133">Transmembrane helix</keyword>
<dbReference type="EMBL" id="MU839830">
    <property type="protein sequence ID" value="KAK1757555.1"/>
    <property type="molecule type" value="Genomic_DNA"/>
</dbReference>
<evidence type="ECO:0000313" key="3">
    <source>
        <dbReference type="Proteomes" id="UP001239445"/>
    </source>
</evidence>
<reference evidence="2" key="1">
    <citation type="submission" date="2023-06" db="EMBL/GenBank/DDBJ databases">
        <title>Genome-scale phylogeny and comparative genomics of the fungal order Sordariales.</title>
        <authorList>
            <consortium name="Lawrence Berkeley National Laboratory"/>
            <person name="Hensen N."/>
            <person name="Bonometti L."/>
            <person name="Westerberg I."/>
            <person name="Brannstrom I.O."/>
            <person name="Guillou S."/>
            <person name="Cros-Aarteil S."/>
            <person name="Calhoun S."/>
            <person name="Haridas S."/>
            <person name="Kuo A."/>
            <person name="Mondo S."/>
            <person name="Pangilinan J."/>
            <person name="Riley R."/>
            <person name="Labutti K."/>
            <person name="Andreopoulos B."/>
            <person name="Lipzen A."/>
            <person name="Chen C."/>
            <person name="Yanf M."/>
            <person name="Daum C."/>
            <person name="Ng V."/>
            <person name="Clum A."/>
            <person name="Steindorff A."/>
            <person name="Ohm R."/>
            <person name="Martin F."/>
            <person name="Silar P."/>
            <person name="Natvig D."/>
            <person name="Lalanne C."/>
            <person name="Gautier V."/>
            <person name="Ament-Velasquez S.L."/>
            <person name="Kruys A."/>
            <person name="Hutchinson M.I."/>
            <person name="Powell A.J."/>
            <person name="Barry K."/>
            <person name="Miller A.N."/>
            <person name="Grigoriev I.V."/>
            <person name="Debuchy R."/>
            <person name="Gladieux P."/>
            <person name="Thoren M.H."/>
            <person name="Johannesson H."/>
        </authorList>
    </citation>
    <scope>NUCLEOTIDE SEQUENCE</scope>
    <source>
        <strain evidence="2">PSN4</strain>
    </source>
</reference>
<comment type="caution">
    <text evidence="2">The sequence shown here is derived from an EMBL/GenBank/DDBJ whole genome shotgun (WGS) entry which is preliminary data.</text>
</comment>
<organism evidence="2 3">
    <name type="scientific">Echria macrotheca</name>
    <dbReference type="NCBI Taxonomy" id="438768"/>
    <lineage>
        <taxon>Eukaryota</taxon>
        <taxon>Fungi</taxon>
        <taxon>Dikarya</taxon>
        <taxon>Ascomycota</taxon>
        <taxon>Pezizomycotina</taxon>
        <taxon>Sordariomycetes</taxon>
        <taxon>Sordariomycetidae</taxon>
        <taxon>Sordariales</taxon>
        <taxon>Schizotheciaceae</taxon>
        <taxon>Echria</taxon>
    </lineage>
</organism>
<evidence type="ECO:0000256" key="1">
    <source>
        <dbReference type="SAM" id="Phobius"/>
    </source>
</evidence>
<dbReference type="AlphaFoldDB" id="A0AAJ0BGM1"/>
<keyword evidence="3" id="KW-1185">Reference proteome</keyword>
<keyword evidence="1" id="KW-0472">Membrane</keyword>
<name>A0AAJ0BGM1_9PEZI</name>
<proteinExistence type="predicted"/>
<protein>
    <submittedName>
        <fullName evidence="2">Uncharacterized protein</fullName>
    </submittedName>
</protein>
<gene>
    <name evidence="2" type="ORF">QBC47DRAFT_358805</name>
</gene>
<accession>A0AAJ0BGM1</accession>
<feature type="transmembrane region" description="Helical" evidence="1">
    <location>
        <begin position="145"/>
        <end position="166"/>
    </location>
</feature>
<evidence type="ECO:0000313" key="2">
    <source>
        <dbReference type="EMBL" id="KAK1757555.1"/>
    </source>
</evidence>
<dbReference type="Proteomes" id="UP001239445">
    <property type="component" value="Unassembled WGS sequence"/>
</dbReference>
<sequence length="258" mass="30607">MDLRLIIGLIVIYTADNIKSYTDVNQNLQEVEKQFLQRAWIRISLGQFWQKEHVNFKLVYKLLAFENIPDNYTGLYIYDEFLKAIEPYPSVTTDTILTKSETRSLIPPNSILLLYEFDGLQLWLKTFSKLKNYCKKEFAKLKTRVFYWIILKNGLFYSITLLVLIYSKFEALISEFNNEVLEEEVLVEWYICKLIKEEFLKVQEELNLNPPEQQEDIYNASDDEDDFYTPVSQSLEYVDYIREPVAGLAFGILEDERF</sequence>